<evidence type="ECO:0000256" key="1">
    <source>
        <dbReference type="SAM" id="MobiDB-lite"/>
    </source>
</evidence>
<feature type="region of interest" description="Disordered" evidence="1">
    <location>
        <begin position="334"/>
        <end position="366"/>
    </location>
</feature>
<protein>
    <submittedName>
        <fullName evidence="2">Uncharacterized protein</fullName>
    </submittedName>
</protein>
<dbReference type="RefSeq" id="XP_018063341.1">
    <property type="nucleotide sequence ID" value="XM_018213579.1"/>
</dbReference>
<reference evidence="2 3" key="1">
    <citation type="submission" date="2015-10" db="EMBL/GenBank/DDBJ databases">
        <title>Full genome of DAOMC 229536 Phialocephala scopiformis, a fungal endophyte of spruce producing the potent anti-insectan compound rugulosin.</title>
        <authorList>
            <consortium name="DOE Joint Genome Institute"/>
            <person name="Walker A.K."/>
            <person name="Frasz S.L."/>
            <person name="Seifert K.A."/>
            <person name="Miller J.D."/>
            <person name="Mondo S.J."/>
            <person name="Labutti K."/>
            <person name="Lipzen A."/>
            <person name="Dockter R."/>
            <person name="Kennedy M."/>
            <person name="Grigoriev I.V."/>
            <person name="Spatafora J.W."/>
        </authorList>
    </citation>
    <scope>NUCLEOTIDE SEQUENCE [LARGE SCALE GENOMIC DNA]</scope>
    <source>
        <strain evidence="2 3">CBS 120377</strain>
    </source>
</reference>
<dbReference type="InParanoid" id="A0A132B9B2"/>
<feature type="compositionally biased region" description="Acidic residues" evidence="1">
    <location>
        <begin position="337"/>
        <end position="348"/>
    </location>
</feature>
<feature type="region of interest" description="Disordered" evidence="1">
    <location>
        <begin position="1"/>
        <end position="29"/>
    </location>
</feature>
<dbReference type="GeneID" id="28823305"/>
<accession>A0A132B9B2</accession>
<organism evidence="2 3">
    <name type="scientific">Mollisia scopiformis</name>
    <name type="common">Conifer needle endophyte fungus</name>
    <name type="synonym">Phialocephala scopiformis</name>
    <dbReference type="NCBI Taxonomy" id="149040"/>
    <lineage>
        <taxon>Eukaryota</taxon>
        <taxon>Fungi</taxon>
        <taxon>Dikarya</taxon>
        <taxon>Ascomycota</taxon>
        <taxon>Pezizomycotina</taxon>
        <taxon>Leotiomycetes</taxon>
        <taxon>Helotiales</taxon>
        <taxon>Mollisiaceae</taxon>
        <taxon>Mollisia</taxon>
    </lineage>
</organism>
<sequence>MRGGSSSASSSRSMANAKNRDPPRVSLPQCPAGHEEAFCKGLKTIQDQELKTTCAFGLAVRDHHAVENMAAESPESTEPKIDNRMSPEPCEYIDPRLIDKRTAAKLHDEYLTPRLIDRLISGELHEHANPTKDNESWPPVELPRHYSQEEIDSLNDRFPIAPAVRAPMPPANNIEDIENQRWARLKVEGSSDLYEQLKLSKELRNELDASGILSYVQTHYKDDWKTVERLQIVQFPMNCVRFKIPNLRVEYTRLANGWLNLQKAHDAAHHRSIFIQAGCLKLHETEGGKVQPNLPRRGIFQVDGEATKQSTVSSASLHEDCNMIHGPAVVQAVASQDSEEDMDTDEDKEATSELERKGRKLGLRPMSKRDHAGIAALFESGDQNLS</sequence>
<feature type="compositionally biased region" description="Low complexity" evidence="1">
    <location>
        <begin position="1"/>
        <end position="15"/>
    </location>
</feature>
<dbReference type="EMBL" id="KQ947433">
    <property type="protein sequence ID" value="KUJ08986.1"/>
    <property type="molecule type" value="Genomic_DNA"/>
</dbReference>
<dbReference type="KEGG" id="psco:LY89DRAFT_676362"/>
<keyword evidence="3" id="KW-1185">Reference proteome</keyword>
<dbReference type="AlphaFoldDB" id="A0A132B9B2"/>
<proteinExistence type="predicted"/>
<evidence type="ECO:0000313" key="3">
    <source>
        <dbReference type="Proteomes" id="UP000070700"/>
    </source>
</evidence>
<dbReference type="Proteomes" id="UP000070700">
    <property type="component" value="Unassembled WGS sequence"/>
</dbReference>
<feature type="region of interest" description="Disordered" evidence="1">
    <location>
        <begin position="69"/>
        <end position="88"/>
    </location>
</feature>
<evidence type="ECO:0000313" key="2">
    <source>
        <dbReference type="EMBL" id="KUJ08986.1"/>
    </source>
</evidence>
<name>A0A132B9B2_MOLSC</name>
<gene>
    <name evidence="2" type="ORF">LY89DRAFT_676362</name>
</gene>